<proteinExistence type="predicted"/>
<evidence type="ECO:0000256" key="1">
    <source>
        <dbReference type="SAM" id="MobiDB-lite"/>
    </source>
</evidence>
<gene>
    <name evidence="2" type="ORF">BDW47DRAFT_104016</name>
</gene>
<name>A0A2I2FEC0_ASPCN</name>
<evidence type="ECO:0000313" key="2">
    <source>
        <dbReference type="EMBL" id="PLB38965.1"/>
    </source>
</evidence>
<evidence type="ECO:0000313" key="3">
    <source>
        <dbReference type="Proteomes" id="UP000234585"/>
    </source>
</evidence>
<dbReference type="RefSeq" id="XP_024672977.1">
    <property type="nucleotide sequence ID" value="XM_024812222.1"/>
</dbReference>
<dbReference type="GeneID" id="36519382"/>
<sequence>MDQRHPCIRIHIVHLPKPTHSDIFRFLPSMLECPANQISLSNQPCRPTPTPSVKWREKKKSKKVPAWMILQDPSCAAYVSPRPVSSILPMPCQHPLKHPSLTRSIQRISPGGEEKQG</sequence>
<organism evidence="2 3">
    <name type="scientific">Aspergillus candidus</name>
    <dbReference type="NCBI Taxonomy" id="41067"/>
    <lineage>
        <taxon>Eukaryota</taxon>
        <taxon>Fungi</taxon>
        <taxon>Dikarya</taxon>
        <taxon>Ascomycota</taxon>
        <taxon>Pezizomycotina</taxon>
        <taxon>Eurotiomycetes</taxon>
        <taxon>Eurotiomycetidae</taxon>
        <taxon>Eurotiales</taxon>
        <taxon>Aspergillaceae</taxon>
        <taxon>Aspergillus</taxon>
        <taxon>Aspergillus subgen. Circumdati</taxon>
    </lineage>
</organism>
<dbReference type="AlphaFoldDB" id="A0A2I2FEC0"/>
<reference evidence="2 3" key="1">
    <citation type="submission" date="2017-12" db="EMBL/GenBank/DDBJ databases">
        <authorList>
            <consortium name="DOE Joint Genome Institute"/>
            <person name="Haridas S."/>
            <person name="Kjaerbolling I."/>
            <person name="Vesth T.C."/>
            <person name="Frisvad J.C."/>
            <person name="Nybo J.L."/>
            <person name="Theobald S."/>
            <person name="Kuo A."/>
            <person name="Bowyer P."/>
            <person name="Matsuda Y."/>
            <person name="Mondo S."/>
            <person name="Lyhne E.K."/>
            <person name="Kogle M.E."/>
            <person name="Clum A."/>
            <person name="Lipzen A."/>
            <person name="Salamov A."/>
            <person name="Ngan C.Y."/>
            <person name="Daum C."/>
            <person name="Chiniquy J."/>
            <person name="Barry K."/>
            <person name="LaButti K."/>
            <person name="Simmons B.A."/>
            <person name="Magnuson J.K."/>
            <person name="Mortensen U.H."/>
            <person name="Larsen T.O."/>
            <person name="Grigoriev I.V."/>
            <person name="Baker S.E."/>
            <person name="Andersen M.R."/>
            <person name="Nordberg H.P."/>
            <person name="Cantor M.N."/>
            <person name="Hua S.X."/>
        </authorList>
    </citation>
    <scope>NUCLEOTIDE SEQUENCE [LARGE SCALE GENOMIC DNA]</scope>
    <source>
        <strain evidence="2 3">CBS 102.13</strain>
    </source>
</reference>
<dbReference type="Proteomes" id="UP000234585">
    <property type="component" value="Unassembled WGS sequence"/>
</dbReference>
<keyword evidence="3" id="KW-1185">Reference proteome</keyword>
<feature type="region of interest" description="Disordered" evidence="1">
    <location>
        <begin position="97"/>
        <end position="117"/>
    </location>
</feature>
<protein>
    <submittedName>
        <fullName evidence="2">Uncharacterized protein</fullName>
    </submittedName>
</protein>
<feature type="region of interest" description="Disordered" evidence="1">
    <location>
        <begin position="40"/>
        <end position="59"/>
    </location>
</feature>
<dbReference type="EMBL" id="KZ559132">
    <property type="protein sequence ID" value="PLB38965.1"/>
    <property type="molecule type" value="Genomic_DNA"/>
</dbReference>
<accession>A0A2I2FEC0</accession>
<dbReference type="OrthoDB" id="10463363at2759"/>